<dbReference type="STRING" id="1817863.A2Y62_21705"/>
<evidence type="ECO:0000313" key="10">
    <source>
        <dbReference type="Proteomes" id="UP000178943"/>
    </source>
</evidence>
<keyword evidence="2 6" id="KW-0699">rRNA-binding</keyword>
<dbReference type="PANTHER" id="PTHR11205">
    <property type="entry name" value="RIBOSOMAL PROTEIN S7"/>
    <property type="match status" value="1"/>
</dbReference>
<dbReference type="PIRSF" id="PIRSF002122">
    <property type="entry name" value="RPS7p_RPS7a_RPS5e_RPS7o"/>
    <property type="match status" value="1"/>
</dbReference>
<sequence length="156" mass="18063">MPRKGSVKRREVKPDAVFQSVLVAKFINCIMSKGKKSLAEKMLYDAFVLIKEKTNEDALKVFYKAIDNAKPRIEVRSRRIGGATYQIPIDVPEFRATSLGIRWIIDSARRRNEKTMVEKLCNEILDAYNNRGTAIKKREDTHKMAEANKAFAHYRW</sequence>
<keyword evidence="4 6" id="KW-0689">Ribosomal protein</keyword>
<protein>
    <recommendedName>
        <fullName evidence="6">Small ribosomal subunit protein uS7</fullName>
    </recommendedName>
</protein>
<keyword evidence="5 6" id="KW-0687">Ribonucleoprotein</keyword>
<evidence type="ECO:0000256" key="1">
    <source>
        <dbReference type="ARBA" id="ARBA00007151"/>
    </source>
</evidence>
<dbReference type="NCBIfam" id="TIGR01029">
    <property type="entry name" value="rpsG_bact"/>
    <property type="match status" value="1"/>
</dbReference>
<gene>
    <name evidence="6" type="primary">rpsG</name>
    <name evidence="9" type="ORF">A2Y62_21705</name>
</gene>
<dbReference type="CDD" id="cd14869">
    <property type="entry name" value="uS7_Bacteria"/>
    <property type="match status" value="1"/>
</dbReference>
<comment type="subunit">
    <text evidence="6">Part of the 30S ribosomal subunit. Contacts proteins S9 and S11.</text>
</comment>
<dbReference type="InterPro" id="IPR005717">
    <property type="entry name" value="Ribosomal_uS7_bac/org-type"/>
</dbReference>
<evidence type="ECO:0000256" key="5">
    <source>
        <dbReference type="ARBA" id="ARBA00023274"/>
    </source>
</evidence>
<comment type="similarity">
    <text evidence="1 6 7">Belongs to the universal ribosomal protein uS7 family.</text>
</comment>
<organism evidence="9 10">
    <name type="scientific">Candidatus Fischerbacteria bacterium RBG_13_37_8</name>
    <dbReference type="NCBI Taxonomy" id="1817863"/>
    <lineage>
        <taxon>Bacteria</taxon>
        <taxon>Candidatus Fischeribacteriota</taxon>
    </lineage>
</organism>
<feature type="domain" description="Small ribosomal subunit protein uS7" evidence="8">
    <location>
        <begin position="2"/>
        <end position="149"/>
    </location>
</feature>
<evidence type="ECO:0000256" key="6">
    <source>
        <dbReference type="HAMAP-Rule" id="MF_00480"/>
    </source>
</evidence>
<reference evidence="9 10" key="1">
    <citation type="journal article" date="2016" name="Nat. Commun.">
        <title>Thousands of microbial genomes shed light on interconnected biogeochemical processes in an aquifer system.</title>
        <authorList>
            <person name="Anantharaman K."/>
            <person name="Brown C.T."/>
            <person name="Hug L.A."/>
            <person name="Sharon I."/>
            <person name="Castelle C.J."/>
            <person name="Probst A.J."/>
            <person name="Thomas B.C."/>
            <person name="Singh A."/>
            <person name="Wilkins M.J."/>
            <person name="Karaoz U."/>
            <person name="Brodie E.L."/>
            <person name="Williams K.H."/>
            <person name="Hubbard S.S."/>
            <person name="Banfield J.F."/>
        </authorList>
    </citation>
    <scope>NUCLEOTIDE SEQUENCE [LARGE SCALE GENOMIC DNA]</scope>
</reference>
<dbReference type="GO" id="GO:0003735">
    <property type="term" value="F:structural constituent of ribosome"/>
    <property type="evidence" value="ECO:0007669"/>
    <property type="project" value="InterPro"/>
</dbReference>
<dbReference type="InterPro" id="IPR023798">
    <property type="entry name" value="Ribosomal_uS7_dom"/>
</dbReference>
<dbReference type="PROSITE" id="PS00052">
    <property type="entry name" value="RIBOSOMAL_S7"/>
    <property type="match status" value="1"/>
</dbReference>
<dbReference type="GO" id="GO:0006412">
    <property type="term" value="P:translation"/>
    <property type="evidence" value="ECO:0007669"/>
    <property type="project" value="UniProtKB-UniRule"/>
</dbReference>
<evidence type="ECO:0000259" key="8">
    <source>
        <dbReference type="Pfam" id="PF00177"/>
    </source>
</evidence>
<evidence type="ECO:0000256" key="7">
    <source>
        <dbReference type="RuleBase" id="RU003619"/>
    </source>
</evidence>
<dbReference type="GO" id="GO:0000049">
    <property type="term" value="F:tRNA binding"/>
    <property type="evidence" value="ECO:0007669"/>
    <property type="project" value="UniProtKB-UniRule"/>
</dbReference>
<dbReference type="EMBL" id="MFGW01000204">
    <property type="protein sequence ID" value="OGF59969.1"/>
    <property type="molecule type" value="Genomic_DNA"/>
</dbReference>
<evidence type="ECO:0000256" key="2">
    <source>
        <dbReference type="ARBA" id="ARBA00022730"/>
    </source>
</evidence>
<dbReference type="HAMAP" id="MF_00480_B">
    <property type="entry name" value="Ribosomal_uS7_B"/>
    <property type="match status" value="1"/>
</dbReference>
<dbReference type="FunFam" id="1.10.455.10:FF:000001">
    <property type="entry name" value="30S ribosomal protein S7"/>
    <property type="match status" value="1"/>
</dbReference>
<evidence type="ECO:0000313" key="9">
    <source>
        <dbReference type="EMBL" id="OGF59969.1"/>
    </source>
</evidence>
<keyword evidence="3 6" id="KW-0694">RNA-binding</keyword>
<keyword evidence="6" id="KW-0820">tRNA-binding</keyword>
<comment type="function">
    <text evidence="6">One of the primary rRNA binding proteins, it binds directly to 16S rRNA where it nucleates assembly of the head domain of the 30S subunit. Is located at the subunit interface close to the decoding center, probably blocks exit of the E-site tRNA.</text>
</comment>
<dbReference type="GO" id="GO:0019843">
    <property type="term" value="F:rRNA binding"/>
    <property type="evidence" value="ECO:0007669"/>
    <property type="project" value="UniProtKB-UniRule"/>
</dbReference>
<dbReference type="Pfam" id="PF00177">
    <property type="entry name" value="Ribosomal_S7"/>
    <property type="match status" value="1"/>
</dbReference>
<dbReference type="Gene3D" id="1.10.455.10">
    <property type="entry name" value="Ribosomal protein S7 domain"/>
    <property type="match status" value="1"/>
</dbReference>
<name>A0A1F5V972_9BACT</name>
<dbReference type="InterPro" id="IPR000235">
    <property type="entry name" value="Ribosomal_uS7"/>
</dbReference>
<dbReference type="GO" id="GO:0015935">
    <property type="term" value="C:small ribosomal subunit"/>
    <property type="evidence" value="ECO:0007669"/>
    <property type="project" value="InterPro"/>
</dbReference>
<accession>A0A1F5V972</accession>
<dbReference type="SUPFAM" id="SSF47973">
    <property type="entry name" value="Ribosomal protein S7"/>
    <property type="match status" value="1"/>
</dbReference>
<proteinExistence type="inferred from homology"/>
<dbReference type="Proteomes" id="UP000178943">
    <property type="component" value="Unassembled WGS sequence"/>
</dbReference>
<dbReference type="AlphaFoldDB" id="A0A1F5V972"/>
<comment type="caution">
    <text evidence="9">The sequence shown here is derived from an EMBL/GenBank/DDBJ whole genome shotgun (WGS) entry which is preliminary data.</text>
</comment>
<dbReference type="InterPro" id="IPR020606">
    <property type="entry name" value="Ribosomal_uS7_CS"/>
</dbReference>
<evidence type="ECO:0000256" key="4">
    <source>
        <dbReference type="ARBA" id="ARBA00022980"/>
    </source>
</evidence>
<evidence type="ECO:0000256" key="3">
    <source>
        <dbReference type="ARBA" id="ARBA00022884"/>
    </source>
</evidence>
<dbReference type="InterPro" id="IPR036823">
    <property type="entry name" value="Ribosomal_uS7_dom_sf"/>
</dbReference>